<feature type="transmembrane region" description="Helical" evidence="1">
    <location>
        <begin position="177"/>
        <end position="193"/>
    </location>
</feature>
<reference evidence="2" key="1">
    <citation type="submission" date="2016-10" db="EMBL/GenBank/DDBJ databases">
        <authorList>
            <person name="de Groot N.N."/>
        </authorList>
    </citation>
    <scope>NUCLEOTIDE SEQUENCE</scope>
</reference>
<organism evidence="2">
    <name type="scientific">hydrothermal vent metagenome</name>
    <dbReference type="NCBI Taxonomy" id="652676"/>
    <lineage>
        <taxon>unclassified sequences</taxon>
        <taxon>metagenomes</taxon>
        <taxon>ecological metagenomes</taxon>
    </lineage>
</organism>
<keyword evidence="1" id="KW-0812">Transmembrane</keyword>
<evidence type="ECO:0008006" key="3">
    <source>
        <dbReference type="Google" id="ProtNLM"/>
    </source>
</evidence>
<keyword evidence="1" id="KW-1133">Transmembrane helix</keyword>
<keyword evidence="1" id="KW-0472">Membrane</keyword>
<sequence>MNFMGSNKEMLLIHAGMKRVFLSHGVNVMLTPQYYTLKKEKLPVKYLYQAKKIAPSLFDGLLEEVGSYEYLVYKEEDKWVFIAYNPGQIRSLLLSKGINPEQVGKIFFAQQAVEHFKSPVLLGENEALVALDNTVVVVPQTALDEEVKPIPFTNNFTPKTGITLQGVYGSLLSMKQALALALIFLLFGGMFFVEGKRYSKGSTAIQGELQELQDAYPSLQSRIQRESIADKYRSIDSKERRKREIIKSLSGLIFKGATLNSLLVNDKGFKAQFACSDEKVAKHLSQLAKKEKFQKVKNTGSNTVEIEGVL</sequence>
<dbReference type="AlphaFoldDB" id="A0A1W1BB82"/>
<proteinExistence type="predicted"/>
<accession>A0A1W1BB82</accession>
<dbReference type="EMBL" id="FPHD01000009">
    <property type="protein sequence ID" value="SFV50762.1"/>
    <property type="molecule type" value="Genomic_DNA"/>
</dbReference>
<evidence type="ECO:0000256" key="1">
    <source>
        <dbReference type="SAM" id="Phobius"/>
    </source>
</evidence>
<name>A0A1W1BB82_9ZZZZ</name>
<protein>
    <recommendedName>
        <fullName evidence="3">GspL periplasmic domain-containing protein</fullName>
    </recommendedName>
</protein>
<gene>
    <name evidence="2" type="ORF">MNB_SV-8-1438</name>
</gene>
<evidence type="ECO:0000313" key="2">
    <source>
        <dbReference type="EMBL" id="SFV50762.1"/>
    </source>
</evidence>